<dbReference type="GO" id="GO:0046856">
    <property type="term" value="P:phosphatidylinositol dephosphorylation"/>
    <property type="evidence" value="ECO:0007669"/>
    <property type="project" value="InterPro"/>
</dbReference>
<feature type="domain" description="SAC" evidence="10">
    <location>
        <begin position="143"/>
        <end position="462"/>
    </location>
</feature>
<dbReference type="OMA" id="KWWIGNG"/>
<evidence type="ECO:0000256" key="1">
    <source>
        <dbReference type="ARBA" id="ARBA00004496"/>
    </source>
</evidence>
<dbReference type="InterPro" id="IPR046985">
    <property type="entry name" value="IP5"/>
</dbReference>
<dbReference type="GO" id="GO:0016020">
    <property type="term" value="C:membrane"/>
    <property type="evidence" value="ECO:0007669"/>
    <property type="project" value="TreeGrafter"/>
</dbReference>
<evidence type="ECO:0000259" key="10">
    <source>
        <dbReference type="PROSITE" id="PS50275"/>
    </source>
</evidence>
<dbReference type="InterPro" id="IPR002013">
    <property type="entry name" value="SAC_dom"/>
</dbReference>
<name>A0A1V2L7T7_CYBFA</name>
<dbReference type="AlphaFoldDB" id="A0A1V2L7T7"/>
<dbReference type="Pfam" id="PF02383">
    <property type="entry name" value="Syja_N"/>
    <property type="match status" value="1"/>
</dbReference>
<dbReference type="InterPro" id="IPR036691">
    <property type="entry name" value="Endo/exonu/phosph_ase_sf"/>
</dbReference>
<evidence type="ECO:0000256" key="4">
    <source>
        <dbReference type="ARBA" id="ARBA00013044"/>
    </source>
</evidence>
<keyword evidence="5" id="KW-0813">Transport</keyword>
<dbReference type="Gene3D" id="3.60.10.10">
    <property type="entry name" value="Endonuclease/exonuclease/phosphatase"/>
    <property type="match status" value="1"/>
</dbReference>
<dbReference type="InterPro" id="IPR000300">
    <property type="entry name" value="IPPc"/>
</dbReference>
<dbReference type="SMART" id="SM00128">
    <property type="entry name" value="IPPc"/>
    <property type="match status" value="1"/>
</dbReference>
<evidence type="ECO:0000256" key="9">
    <source>
        <dbReference type="ARBA" id="ARBA00022927"/>
    </source>
</evidence>
<dbReference type="SUPFAM" id="SSF56219">
    <property type="entry name" value="DNase I-like"/>
    <property type="match status" value="1"/>
</dbReference>
<proteinExistence type="inferred from homology"/>
<protein>
    <recommendedName>
        <fullName evidence="4">phosphoinositide 5-phosphatase</fullName>
        <ecNumber evidence="4">3.1.3.36</ecNumber>
    </recommendedName>
</protein>
<dbReference type="STRING" id="36022.A0A1V2L7T7"/>
<dbReference type="GO" id="GO:0043813">
    <property type="term" value="F:phosphatidylinositol-3,5-bisphosphate 5-phosphatase activity"/>
    <property type="evidence" value="ECO:0007669"/>
    <property type="project" value="TreeGrafter"/>
</dbReference>
<evidence type="ECO:0000256" key="5">
    <source>
        <dbReference type="ARBA" id="ARBA00022448"/>
    </source>
</evidence>
<evidence type="ECO:0000256" key="3">
    <source>
        <dbReference type="ARBA" id="ARBA00009678"/>
    </source>
</evidence>
<dbReference type="PROSITE" id="PS50275">
    <property type="entry name" value="SAC"/>
    <property type="match status" value="1"/>
</dbReference>
<evidence type="ECO:0000256" key="6">
    <source>
        <dbReference type="ARBA" id="ARBA00022490"/>
    </source>
</evidence>
<keyword evidence="7" id="KW-0254">Endocytosis</keyword>
<evidence type="ECO:0000313" key="12">
    <source>
        <dbReference type="Proteomes" id="UP000189513"/>
    </source>
</evidence>
<dbReference type="VEuPathDB" id="FungiDB:BON22_1987"/>
<comment type="similarity">
    <text evidence="2">Belongs to the synaptojanin family.</text>
</comment>
<evidence type="ECO:0000256" key="8">
    <source>
        <dbReference type="ARBA" id="ARBA00022801"/>
    </source>
</evidence>
<dbReference type="GO" id="GO:0006897">
    <property type="term" value="P:endocytosis"/>
    <property type="evidence" value="ECO:0007669"/>
    <property type="project" value="UniProtKB-KW"/>
</dbReference>
<evidence type="ECO:0000256" key="2">
    <source>
        <dbReference type="ARBA" id="ARBA00008943"/>
    </source>
</evidence>
<keyword evidence="8" id="KW-0378">Hydrolase</keyword>
<dbReference type="GO" id="GO:0004439">
    <property type="term" value="F:phosphatidylinositol-4,5-bisphosphate 5-phosphatase activity"/>
    <property type="evidence" value="ECO:0007669"/>
    <property type="project" value="UniProtKB-EC"/>
</dbReference>
<evidence type="ECO:0000313" key="11">
    <source>
        <dbReference type="EMBL" id="ONH67969.1"/>
    </source>
</evidence>
<keyword evidence="12" id="KW-1185">Reference proteome</keyword>
<dbReference type="PANTHER" id="PTHR11200">
    <property type="entry name" value="INOSITOL 5-PHOSPHATASE"/>
    <property type="match status" value="1"/>
</dbReference>
<comment type="subcellular location">
    <subcellularLocation>
        <location evidence="1">Cytoplasm</location>
    </subcellularLocation>
</comment>
<dbReference type="EC" id="3.1.3.36" evidence="4"/>
<dbReference type="EMBL" id="MPUK01000003">
    <property type="protein sequence ID" value="ONH67969.1"/>
    <property type="molecule type" value="Genomic_DNA"/>
</dbReference>
<organism evidence="11 12">
    <name type="scientific">Cyberlindnera fabianii</name>
    <name type="common">Yeast</name>
    <name type="synonym">Hansenula fabianii</name>
    <dbReference type="NCBI Taxonomy" id="36022"/>
    <lineage>
        <taxon>Eukaryota</taxon>
        <taxon>Fungi</taxon>
        <taxon>Dikarya</taxon>
        <taxon>Ascomycota</taxon>
        <taxon>Saccharomycotina</taxon>
        <taxon>Saccharomycetes</taxon>
        <taxon>Phaffomycetales</taxon>
        <taxon>Phaffomycetaceae</taxon>
        <taxon>Cyberlindnera</taxon>
    </lineage>
</organism>
<comment type="caution">
    <text evidence="11">The sequence shown here is derived from an EMBL/GenBank/DDBJ whole genome shotgun (WGS) entry which is preliminary data.</text>
</comment>
<comment type="similarity">
    <text evidence="3">In the central section; belongs to the inositol 1,4,5-trisphosphate 5-phosphatase family.</text>
</comment>
<accession>A0A1V2L7T7</accession>
<keyword evidence="6" id="KW-0963">Cytoplasm</keyword>
<dbReference type="GO" id="GO:0005737">
    <property type="term" value="C:cytoplasm"/>
    <property type="evidence" value="ECO:0007669"/>
    <property type="project" value="UniProtKB-SubCell"/>
</dbReference>
<keyword evidence="9" id="KW-0653">Protein transport</keyword>
<dbReference type="GO" id="GO:0015031">
    <property type="term" value="P:protein transport"/>
    <property type="evidence" value="ECO:0007669"/>
    <property type="project" value="UniProtKB-KW"/>
</dbReference>
<dbReference type="FunFam" id="3.60.10.10:FF:000029">
    <property type="entry name" value="Inositol polyphosphate 5-phosphatase"/>
    <property type="match status" value="1"/>
</dbReference>
<evidence type="ECO:0000256" key="7">
    <source>
        <dbReference type="ARBA" id="ARBA00022583"/>
    </source>
</evidence>
<reference evidence="12" key="1">
    <citation type="journal article" date="2017" name="Genome Announc.">
        <title>Genome sequences of Cyberlindnera fabianii 65, Pichia kudriavzevii 129, and Saccharomyces cerevisiae 131 isolated from fermented masau fruits in Zimbabwe.</title>
        <authorList>
            <person name="van Rijswijck I.M.H."/>
            <person name="Derks M.F.L."/>
            <person name="Abee T."/>
            <person name="de Ridder D."/>
            <person name="Smid E.J."/>
        </authorList>
    </citation>
    <scope>NUCLEOTIDE SEQUENCE [LARGE SCALE GENOMIC DNA]</scope>
    <source>
        <strain evidence="12">65</strain>
    </source>
</reference>
<dbReference type="Proteomes" id="UP000189513">
    <property type="component" value="Unassembled WGS sequence"/>
</dbReference>
<dbReference type="PANTHER" id="PTHR11200:SF269">
    <property type="entry name" value="PHOSPHATIDYLINOSITOL 4,5-BISPHOSPHATE 5-PHOSPHATASE INP51"/>
    <property type="match status" value="1"/>
</dbReference>
<dbReference type="Pfam" id="PF22669">
    <property type="entry name" value="Exo_endo_phos2"/>
    <property type="match status" value="1"/>
</dbReference>
<sequence>MRIFWKRTARSFVLVSNDYALTLHAPKSTATATQPPQCLIHFEPLATRDLSEYEEIVSTPFYGLVGMLFVKGNVFLAVITDHVQVCSPRPSETIYKVKDTEFFCLSSSEFDSLVLNRFKSESHNEKYETNHPCSKIRKLLINGFYYSRDFDLTSVLQNRSFHTKDYEQMYQSYNKRFLWNHFMIQELLNFRGRIMANERDHLDGSELITFLVRGFAKTANVNIGGDDCLITVISRISWAKASGPFGLTGVDEDGHVSNFIESEILFYNKTFYFSYTQIRGNVPLFYETENAFLSNKRIIFTKNKELDEVAFDKHFDGISKLHGTAYIVNGLKSNTVEEELNNRLKYFAKKKKLPIINVDLSREQLKNSPHKLSYVVKDAILDIGAFCYDTKKKVYIGKQTGVFRINALNSMEKPGLMEKIISKDVVEQFLLELGMGMSPDLVTKHDLLWDENNAMLINIYEKSLRRKGRKAFEGISTNMVELIDPIHDYISAELTKRKKEYSSSRTIKLFAGTFNVNGEAIDDLDISSWIYPHDDETYDVVVIGLEEVIELTASKMIVTDHKKQRAWELKIKKTLGMRAKYSMMSVDQLGGIVLMLFVRDDQLSEIKQVETRAKKTGLGGISANKGGVGVSFLYSSTRFCFLAAHLAAGLENVEQRQSDYKTIAKNLIFASNRKIKDHDAVIWVGDFNYRIDMNNDEVRTCIINDNYARLFEHDQLSTQMIAGESFPYYNEMEIKFAPTYKFNKGTKEYDTSEKLRIPAWTDRILSRGDNVLHQLSYDCAQDIIFSDHRPVYATFEANVVVIDETLKSRLTKELYEKRKLELERCGGVQSTVVVNNGVDPVGHGLPPPSSDKHKWWMDGGQSVRVNLNVADDAILNPQRPVNPFVESDVSEWIQPELVEH</sequence>
<gene>
    <name evidence="11" type="ORF">BON22_1987</name>
</gene>